<comment type="caution">
    <text evidence="2">The sequence shown here is derived from an EMBL/GenBank/DDBJ whole genome shotgun (WGS) entry which is preliminary data.</text>
</comment>
<dbReference type="Pfam" id="PF16291">
    <property type="entry name" value="DUF4937"/>
    <property type="match status" value="1"/>
</dbReference>
<name>A0A150N1I5_9BACL</name>
<sequence>MLLKWIRCEVEEEKKALFSAAQEKWRDLKGCPGFLGQIGGWNIAKPQEACILAF</sequence>
<evidence type="ECO:0000313" key="3">
    <source>
        <dbReference type="Proteomes" id="UP000075324"/>
    </source>
</evidence>
<evidence type="ECO:0000259" key="1">
    <source>
        <dbReference type="Pfam" id="PF16291"/>
    </source>
</evidence>
<dbReference type="PATRIC" id="fig|153151.4.peg.3072"/>
<accession>A0A150N1I5</accession>
<dbReference type="Proteomes" id="UP000075324">
    <property type="component" value="Unassembled WGS sequence"/>
</dbReference>
<organism evidence="2 3">
    <name type="scientific">Parageobacillus toebii</name>
    <dbReference type="NCBI Taxonomy" id="153151"/>
    <lineage>
        <taxon>Bacteria</taxon>
        <taxon>Bacillati</taxon>
        <taxon>Bacillota</taxon>
        <taxon>Bacilli</taxon>
        <taxon>Bacillales</taxon>
        <taxon>Anoxybacillaceae</taxon>
        <taxon>Parageobacillus</taxon>
    </lineage>
</organism>
<reference evidence="2 3" key="1">
    <citation type="submission" date="2016-01" db="EMBL/GenBank/DDBJ databases">
        <title>Draft Genome Sequences of Seven Thermophilic Sporeformers Isolated from Foods.</title>
        <authorList>
            <person name="Berendsen E.M."/>
            <person name="Wells-Bennik M.H."/>
            <person name="Krawcyk A.O."/>
            <person name="De Jong A."/>
            <person name="Holsappel S."/>
            <person name="Eijlander R.T."/>
            <person name="Kuipers O.P."/>
        </authorList>
    </citation>
    <scope>NUCLEOTIDE SEQUENCE [LARGE SCALE GENOMIC DNA]</scope>
    <source>
        <strain evidence="2 3">B4110</strain>
    </source>
</reference>
<proteinExistence type="predicted"/>
<dbReference type="InterPro" id="IPR032555">
    <property type="entry name" value="DUF4937"/>
</dbReference>
<dbReference type="RefSeq" id="WP_082798132.1">
    <property type="nucleotide sequence ID" value="NZ_LQYW01000049.1"/>
</dbReference>
<evidence type="ECO:0000313" key="2">
    <source>
        <dbReference type="EMBL" id="KYD30541.1"/>
    </source>
</evidence>
<gene>
    <name evidence="2" type="ORF">B4110_1581</name>
</gene>
<protein>
    <recommendedName>
        <fullName evidence="1">DUF4937 domain-containing protein</fullName>
    </recommendedName>
</protein>
<dbReference type="EMBL" id="LQYW01000049">
    <property type="protein sequence ID" value="KYD30541.1"/>
    <property type="molecule type" value="Genomic_DNA"/>
</dbReference>
<feature type="domain" description="DUF4937" evidence="1">
    <location>
        <begin position="2"/>
        <end position="54"/>
    </location>
</feature>
<dbReference type="AlphaFoldDB" id="A0A150N1I5"/>